<evidence type="ECO:0000313" key="3">
    <source>
        <dbReference type="Proteomes" id="UP001158067"/>
    </source>
</evidence>
<evidence type="ECO:0000313" key="2">
    <source>
        <dbReference type="EMBL" id="SMP67319.1"/>
    </source>
</evidence>
<dbReference type="PANTHER" id="PTHR43317">
    <property type="entry name" value="THERMOSPERMINE SYNTHASE ACAULIS5"/>
    <property type="match status" value="1"/>
</dbReference>
<dbReference type="SUPFAM" id="SSF53335">
    <property type="entry name" value="S-adenosyl-L-methionine-dependent methyltransferases"/>
    <property type="match status" value="1"/>
</dbReference>
<dbReference type="Pfam" id="PF01564">
    <property type="entry name" value="Spermine_synth"/>
    <property type="match status" value="1"/>
</dbReference>
<proteinExistence type="predicted"/>
<comment type="caution">
    <text evidence="2">The sequence shown here is derived from an EMBL/GenBank/DDBJ whole genome shotgun (WGS) entry which is preliminary data.</text>
</comment>
<organism evidence="2 3">
    <name type="scientific">Neorhodopirellula lusitana</name>
    <dbReference type="NCBI Taxonomy" id="445327"/>
    <lineage>
        <taxon>Bacteria</taxon>
        <taxon>Pseudomonadati</taxon>
        <taxon>Planctomycetota</taxon>
        <taxon>Planctomycetia</taxon>
        <taxon>Pirellulales</taxon>
        <taxon>Pirellulaceae</taxon>
        <taxon>Neorhodopirellula</taxon>
    </lineage>
</organism>
<keyword evidence="1" id="KW-0620">Polyamine biosynthesis</keyword>
<reference evidence="2 3" key="1">
    <citation type="submission" date="2017-05" db="EMBL/GenBank/DDBJ databases">
        <authorList>
            <person name="Varghese N."/>
            <person name="Submissions S."/>
        </authorList>
    </citation>
    <scope>NUCLEOTIDE SEQUENCE [LARGE SCALE GENOMIC DNA]</scope>
    <source>
        <strain evidence="2 3">DSM 25457</strain>
    </source>
</reference>
<accession>A0ABY1QDH8</accession>
<gene>
    <name evidence="2" type="ORF">SAMN06265222_110148</name>
</gene>
<dbReference type="Gene3D" id="3.40.50.150">
    <property type="entry name" value="Vaccinia Virus protein VP39"/>
    <property type="match status" value="1"/>
</dbReference>
<dbReference type="EMBL" id="FXUG01000010">
    <property type="protein sequence ID" value="SMP67319.1"/>
    <property type="molecule type" value="Genomic_DNA"/>
</dbReference>
<dbReference type="PANTHER" id="PTHR43317:SF3">
    <property type="entry name" value="BLR2883 PROTEIN"/>
    <property type="match status" value="1"/>
</dbReference>
<dbReference type="Proteomes" id="UP001158067">
    <property type="component" value="Unassembled WGS sequence"/>
</dbReference>
<evidence type="ECO:0000256" key="1">
    <source>
        <dbReference type="ARBA" id="ARBA00023115"/>
    </source>
</evidence>
<name>A0ABY1QDH8_9BACT</name>
<protein>
    <submittedName>
        <fullName evidence="2">Spermine/spermidine synthase</fullName>
    </submittedName>
</protein>
<dbReference type="RefSeq" id="WP_283433918.1">
    <property type="nucleotide sequence ID" value="NZ_FXUG01000010.1"/>
</dbReference>
<sequence length="231" mass="25899">MSKINLEILAYDDSPLGPLCLRRRELLSKPGTFVTEVTLNHEFLMSSLYTDSESELARIAIEMSVGEHLKVLVGGLGLGYTAYQALRSPRVAKVEVVDLLPQVIQWLKDGLVPLSQELNAESRLDVQQGDVYARLAGTPDRLFDVILIDVDHSPDERLGEENASFYSVDGLRAAKEHLAPNGVLAVWSYAESSPFADALRQVFDHVRVEPVTYDNQLIDERLTDWLFFAKR</sequence>
<dbReference type="InterPro" id="IPR029063">
    <property type="entry name" value="SAM-dependent_MTases_sf"/>
</dbReference>
<keyword evidence="3" id="KW-1185">Reference proteome</keyword>